<dbReference type="PANTHER" id="PTHR35147">
    <property type="entry name" value="CHEMORECEPTOR GLUTAMINE DEAMIDASE CHED-RELATED"/>
    <property type="match status" value="1"/>
</dbReference>
<dbReference type="GO" id="GO:0050568">
    <property type="term" value="F:protein-glutamine glutaminase activity"/>
    <property type="evidence" value="ECO:0007669"/>
    <property type="project" value="UniProtKB-UniRule"/>
</dbReference>
<sequence>MLNFDVNNSHLAPNRYYDRHFQCEAVKISPGEYFATTQNTLIVTVLGSCVSVCLRDPVLGIAGMNHFLLPQDNYPQMGCVNESARYGVYAMEILINHLLKLGANKNRLEAKVFGGGNVLEGITTVNVGERNAEFVQDYLRMEHIPIVASDLLDIYPRKVYFFPDTGRVLVRKIKVMHNSTILDRESEYKLKLRSQAKSGDVELFDD</sequence>
<evidence type="ECO:0000313" key="4">
    <source>
        <dbReference type="EMBL" id="QIR14661.1"/>
    </source>
</evidence>
<dbReference type="SUPFAM" id="SSF64438">
    <property type="entry name" value="CNF1/YfiH-like putative cysteine hydrolases"/>
    <property type="match status" value="1"/>
</dbReference>
<keyword evidence="2 3" id="KW-0378">Hydrolase</keyword>
<organism evidence="4 5">
    <name type="scientific">Shewanella aestuarii</name>
    <dbReference type="NCBI Taxonomy" id="1028752"/>
    <lineage>
        <taxon>Bacteria</taxon>
        <taxon>Pseudomonadati</taxon>
        <taxon>Pseudomonadota</taxon>
        <taxon>Gammaproteobacteria</taxon>
        <taxon>Alteromonadales</taxon>
        <taxon>Shewanellaceae</taxon>
        <taxon>Shewanella</taxon>
    </lineage>
</organism>
<dbReference type="CDD" id="cd16352">
    <property type="entry name" value="CheD"/>
    <property type="match status" value="1"/>
</dbReference>
<dbReference type="NCBIfam" id="NF010013">
    <property type="entry name" value="PRK13487.1"/>
    <property type="match status" value="1"/>
</dbReference>
<dbReference type="GO" id="GO:0006935">
    <property type="term" value="P:chemotaxis"/>
    <property type="evidence" value="ECO:0007669"/>
    <property type="project" value="UniProtKB-UniRule"/>
</dbReference>
<evidence type="ECO:0000313" key="5">
    <source>
        <dbReference type="Proteomes" id="UP000502608"/>
    </source>
</evidence>
<dbReference type="InterPro" id="IPR038592">
    <property type="entry name" value="CheD-like_sf"/>
</dbReference>
<proteinExistence type="inferred from homology"/>
<keyword evidence="4" id="KW-0675">Receptor</keyword>
<reference evidence="4 5" key="1">
    <citation type="submission" date="2020-03" db="EMBL/GenBank/DDBJ databases">
        <title>Complete genome sequence of Shewanella sp.</title>
        <authorList>
            <person name="Kim Y.-S."/>
            <person name="Kim S.-J."/>
            <person name="Jung H.-K."/>
            <person name="Kim K.-H."/>
        </authorList>
    </citation>
    <scope>NUCLEOTIDE SEQUENCE [LARGE SCALE GENOMIC DNA]</scope>
    <source>
        <strain evidence="4 5">PN3F2</strain>
    </source>
</reference>
<dbReference type="Gene3D" id="3.30.1330.200">
    <property type="match status" value="1"/>
</dbReference>
<dbReference type="InterPro" id="IPR005659">
    <property type="entry name" value="Chemorcpt_Glu_NH3ase_CheD"/>
</dbReference>
<dbReference type="InterPro" id="IPR011324">
    <property type="entry name" value="Cytotoxic_necrot_fac-like_cat"/>
</dbReference>
<dbReference type="KEGG" id="saes:HBH39_09330"/>
<dbReference type="RefSeq" id="WP_167677643.1">
    <property type="nucleotide sequence ID" value="NZ_CP050313.1"/>
</dbReference>
<dbReference type="Proteomes" id="UP000502608">
    <property type="component" value="Chromosome"/>
</dbReference>
<comment type="catalytic activity">
    <reaction evidence="3">
        <text>L-glutaminyl-[protein] + H2O = L-glutamyl-[protein] + NH4(+)</text>
        <dbReference type="Rhea" id="RHEA:16441"/>
        <dbReference type="Rhea" id="RHEA-COMP:10207"/>
        <dbReference type="Rhea" id="RHEA-COMP:10208"/>
        <dbReference type="ChEBI" id="CHEBI:15377"/>
        <dbReference type="ChEBI" id="CHEBI:28938"/>
        <dbReference type="ChEBI" id="CHEBI:29973"/>
        <dbReference type="ChEBI" id="CHEBI:30011"/>
        <dbReference type="EC" id="3.5.1.44"/>
    </reaction>
</comment>
<name>A0A6G9QLE6_9GAMM</name>
<evidence type="ECO:0000256" key="1">
    <source>
        <dbReference type="ARBA" id="ARBA00022500"/>
    </source>
</evidence>
<dbReference type="AlphaFoldDB" id="A0A6G9QLE6"/>
<protein>
    <recommendedName>
        <fullName evidence="3">Probable chemoreceptor glutamine deamidase CheD</fullName>
        <ecNumber evidence="3">3.5.1.44</ecNumber>
    </recommendedName>
</protein>
<dbReference type="Pfam" id="PF03975">
    <property type="entry name" value="CheD"/>
    <property type="match status" value="1"/>
</dbReference>
<keyword evidence="1 3" id="KW-0145">Chemotaxis</keyword>
<dbReference type="EC" id="3.5.1.44" evidence="3"/>
<evidence type="ECO:0000256" key="2">
    <source>
        <dbReference type="ARBA" id="ARBA00022801"/>
    </source>
</evidence>
<comment type="similarity">
    <text evidence="3">Belongs to the CheD family.</text>
</comment>
<dbReference type="PANTHER" id="PTHR35147:SF2">
    <property type="entry name" value="CHEMORECEPTOR GLUTAMINE DEAMIDASE CHED-RELATED"/>
    <property type="match status" value="1"/>
</dbReference>
<comment type="function">
    <text evidence="3">Probably deamidates glutamine residues to glutamate on methyl-accepting chemotaxis receptors (MCPs), playing an important role in chemotaxis.</text>
</comment>
<dbReference type="HAMAP" id="MF_01440">
    <property type="entry name" value="CheD"/>
    <property type="match status" value="1"/>
</dbReference>
<accession>A0A6G9QLE6</accession>
<dbReference type="EMBL" id="CP050313">
    <property type="protein sequence ID" value="QIR14661.1"/>
    <property type="molecule type" value="Genomic_DNA"/>
</dbReference>
<keyword evidence="5" id="KW-1185">Reference proteome</keyword>
<gene>
    <name evidence="3 4" type="primary">cheD</name>
    <name evidence="4" type="ORF">HBH39_09330</name>
</gene>
<evidence type="ECO:0000256" key="3">
    <source>
        <dbReference type="HAMAP-Rule" id="MF_01440"/>
    </source>
</evidence>